<keyword evidence="4" id="KW-1185">Reference proteome</keyword>
<dbReference type="Pfam" id="PF00975">
    <property type="entry name" value="Thioesterase"/>
    <property type="match status" value="1"/>
</dbReference>
<dbReference type="GO" id="GO:0016787">
    <property type="term" value="F:hydrolase activity"/>
    <property type="evidence" value="ECO:0007669"/>
    <property type="project" value="UniProtKB-KW"/>
</dbReference>
<evidence type="ECO:0000313" key="3">
    <source>
        <dbReference type="EMBL" id="TKA08197.1"/>
    </source>
</evidence>
<dbReference type="InterPro" id="IPR001031">
    <property type="entry name" value="Thioesterase"/>
</dbReference>
<dbReference type="AlphaFoldDB" id="A0A4U0SJ58"/>
<feature type="region of interest" description="Disordered" evidence="1">
    <location>
        <begin position="1"/>
        <end position="22"/>
    </location>
</feature>
<evidence type="ECO:0000313" key="4">
    <source>
        <dbReference type="Proteomes" id="UP000305778"/>
    </source>
</evidence>
<evidence type="ECO:0000259" key="2">
    <source>
        <dbReference type="Pfam" id="PF00975"/>
    </source>
</evidence>
<organism evidence="3 4">
    <name type="scientific">Actinacidiphila oryziradicis</name>
    <dbReference type="NCBI Taxonomy" id="2571141"/>
    <lineage>
        <taxon>Bacteria</taxon>
        <taxon>Bacillati</taxon>
        <taxon>Actinomycetota</taxon>
        <taxon>Actinomycetes</taxon>
        <taxon>Kitasatosporales</taxon>
        <taxon>Streptomycetaceae</taxon>
        <taxon>Actinacidiphila</taxon>
    </lineage>
</organism>
<reference evidence="3 4" key="1">
    <citation type="submission" date="2019-04" db="EMBL/GenBank/DDBJ databases">
        <title>Streptomyces oryziradicis sp. nov., a novel actinomycete isolated from rhizosphere soil of rice (Oryza sativa L.).</title>
        <authorList>
            <person name="Li C."/>
        </authorList>
    </citation>
    <scope>NUCLEOTIDE SEQUENCE [LARGE SCALE GENOMIC DNA]</scope>
    <source>
        <strain evidence="3 4">NEAU-C40</strain>
    </source>
</reference>
<feature type="compositionally biased region" description="Polar residues" evidence="1">
    <location>
        <begin position="1"/>
        <end position="11"/>
    </location>
</feature>
<dbReference type="InterPro" id="IPR029058">
    <property type="entry name" value="AB_hydrolase_fold"/>
</dbReference>
<evidence type="ECO:0000256" key="1">
    <source>
        <dbReference type="SAM" id="MobiDB-lite"/>
    </source>
</evidence>
<dbReference type="EMBL" id="SUMC01000033">
    <property type="protein sequence ID" value="TKA08197.1"/>
    <property type="molecule type" value="Genomic_DNA"/>
</dbReference>
<gene>
    <name evidence="3" type="ORF">FCI23_29430</name>
</gene>
<keyword evidence="3" id="KW-0378">Hydrolase</keyword>
<comment type="caution">
    <text evidence="3">The sequence shown here is derived from an EMBL/GenBank/DDBJ whole genome shotgun (WGS) entry which is preliminary data.</text>
</comment>
<proteinExistence type="predicted"/>
<name>A0A4U0SJ58_9ACTN</name>
<sequence length="121" mass="12357">MSAATMTTAPPSHSPTDDPAANATPVIVLPVTGLAEALGLRVAVAPWLEWAPPHDIETVAESVAALARQSRPTVLIGHSTGGFIALSAALRVRHTGAVRGVVVCDSGANNCRARSGTRCGR</sequence>
<feature type="domain" description="Thioesterase" evidence="2">
    <location>
        <begin position="51"/>
        <end position="109"/>
    </location>
</feature>
<dbReference type="OrthoDB" id="2987348at2"/>
<dbReference type="SUPFAM" id="SSF53474">
    <property type="entry name" value="alpha/beta-Hydrolases"/>
    <property type="match status" value="1"/>
</dbReference>
<accession>A0A4U0SJ58</accession>
<dbReference type="Proteomes" id="UP000305778">
    <property type="component" value="Unassembled WGS sequence"/>
</dbReference>
<protein>
    <submittedName>
        <fullName evidence="3">Alpha/beta fold hydrolase</fullName>
    </submittedName>
</protein>
<dbReference type="Gene3D" id="3.40.50.1820">
    <property type="entry name" value="alpha/beta hydrolase"/>
    <property type="match status" value="1"/>
</dbReference>